<dbReference type="AlphaFoldDB" id="A0A7Y2E980"/>
<dbReference type="InterPro" id="IPR011005">
    <property type="entry name" value="Dihydropteroate_synth-like_sf"/>
</dbReference>
<organism evidence="4 5">
    <name type="scientific">Eiseniibacteriota bacterium</name>
    <dbReference type="NCBI Taxonomy" id="2212470"/>
    <lineage>
        <taxon>Bacteria</taxon>
        <taxon>Candidatus Eiseniibacteriota</taxon>
    </lineage>
</organism>
<comment type="caution">
    <text evidence="4">The sequence shown here is derived from an EMBL/GenBank/DDBJ whole genome shotgun (WGS) entry which is preliminary data.</text>
</comment>
<evidence type="ECO:0000259" key="3">
    <source>
        <dbReference type="Pfam" id="PF04551"/>
    </source>
</evidence>
<dbReference type="Gene3D" id="3.20.20.20">
    <property type="entry name" value="Dihydropteroate synthase-like"/>
    <property type="match status" value="1"/>
</dbReference>
<keyword evidence="2" id="KW-0004">4Fe-4S</keyword>
<dbReference type="GO" id="GO:0046429">
    <property type="term" value="F:4-hydroxy-3-methylbut-2-en-1-yl diphosphate synthase activity (ferredoxin)"/>
    <property type="evidence" value="ECO:0007669"/>
    <property type="project" value="InterPro"/>
</dbReference>
<feature type="domain" description="IspG TIM-barrel" evidence="3">
    <location>
        <begin position="11"/>
        <end position="118"/>
    </location>
</feature>
<sequence>MAHTPRRVTPTCFVGTVGVGSTHPVVVQSMTNTDTEDAAATASQVVALARAGSELVRITVNTRKAAAQVAEIHKRVQDAGVDVPLVGDFHYNGHQLLTEYPDCAEALAKYRINPGNVGVG</sequence>
<dbReference type="EMBL" id="JABDJR010000304">
    <property type="protein sequence ID" value="NNF06632.1"/>
    <property type="molecule type" value="Genomic_DNA"/>
</dbReference>
<dbReference type="GO" id="GO:0051539">
    <property type="term" value="F:4 iron, 4 sulfur cluster binding"/>
    <property type="evidence" value="ECO:0007669"/>
    <property type="project" value="UniProtKB-KW"/>
</dbReference>
<keyword evidence="2" id="KW-0479">Metal-binding</keyword>
<dbReference type="PANTHER" id="PTHR30454">
    <property type="entry name" value="4-HYDROXY-3-METHYLBUT-2-EN-1-YL DIPHOSPHATE SYNTHASE"/>
    <property type="match status" value="1"/>
</dbReference>
<proteinExistence type="predicted"/>
<protein>
    <submittedName>
        <fullName evidence="4">Flavodoxin-dependent (E)-4-hydroxy-3-methylbut-2-enyl-diphosphate synthase</fullName>
    </submittedName>
</protein>
<reference evidence="4 5" key="1">
    <citation type="submission" date="2020-03" db="EMBL/GenBank/DDBJ databases">
        <title>Metabolic flexibility allows generalist bacteria to become dominant in a frequently disturbed ecosystem.</title>
        <authorList>
            <person name="Chen Y.-J."/>
            <person name="Leung P.M."/>
            <person name="Bay S.K."/>
            <person name="Hugenholtz P."/>
            <person name="Kessler A.J."/>
            <person name="Shelley G."/>
            <person name="Waite D.W."/>
            <person name="Cook P.L."/>
            <person name="Greening C."/>
        </authorList>
    </citation>
    <scope>NUCLEOTIDE SEQUENCE [LARGE SCALE GENOMIC DNA]</scope>
    <source>
        <strain evidence="4">SS_bin_28</strain>
    </source>
</reference>
<evidence type="ECO:0000313" key="5">
    <source>
        <dbReference type="Proteomes" id="UP000547674"/>
    </source>
</evidence>
<dbReference type="InterPro" id="IPR004588">
    <property type="entry name" value="IspG_bac-typ"/>
</dbReference>
<evidence type="ECO:0000256" key="1">
    <source>
        <dbReference type="ARBA" id="ARBA00001966"/>
    </source>
</evidence>
<keyword evidence="2" id="KW-0411">Iron-sulfur</keyword>
<dbReference type="GO" id="GO:0019288">
    <property type="term" value="P:isopentenyl diphosphate biosynthetic process, methylerythritol 4-phosphate pathway"/>
    <property type="evidence" value="ECO:0007669"/>
    <property type="project" value="TreeGrafter"/>
</dbReference>
<dbReference type="InterPro" id="IPR058578">
    <property type="entry name" value="IspG_TIM"/>
</dbReference>
<comment type="cofactor">
    <cofactor evidence="1">
        <name>[4Fe-4S] cluster</name>
        <dbReference type="ChEBI" id="CHEBI:49883"/>
    </cofactor>
</comment>
<dbReference type="GO" id="GO:0016114">
    <property type="term" value="P:terpenoid biosynthetic process"/>
    <property type="evidence" value="ECO:0007669"/>
    <property type="project" value="InterPro"/>
</dbReference>
<dbReference type="PANTHER" id="PTHR30454:SF0">
    <property type="entry name" value="4-HYDROXY-3-METHYLBUT-2-EN-1-YL DIPHOSPHATE SYNTHASE (FERREDOXIN), CHLOROPLASTIC"/>
    <property type="match status" value="1"/>
</dbReference>
<name>A0A7Y2E980_UNCEI</name>
<accession>A0A7Y2E980</accession>
<dbReference type="Proteomes" id="UP000547674">
    <property type="component" value="Unassembled WGS sequence"/>
</dbReference>
<dbReference type="Pfam" id="PF04551">
    <property type="entry name" value="GcpE"/>
    <property type="match status" value="1"/>
</dbReference>
<feature type="non-terminal residue" evidence="4">
    <location>
        <position position="120"/>
    </location>
</feature>
<evidence type="ECO:0000256" key="2">
    <source>
        <dbReference type="ARBA" id="ARBA00022485"/>
    </source>
</evidence>
<gene>
    <name evidence="4" type="ORF">HKN21_07715</name>
</gene>
<evidence type="ECO:0000313" key="4">
    <source>
        <dbReference type="EMBL" id="NNF06632.1"/>
    </source>
</evidence>
<keyword evidence="2" id="KW-0408">Iron</keyword>